<evidence type="ECO:0000256" key="4">
    <source>
        <dbReference type="PIRSR" id="PIRSR000858-1"/>
    </source>
</evidence>
<evidence type="ECO:0000313" key="5">
    <source>
        <dbReference type="EMBL" id="RMZ52881.1"/>
    </source>
</evidence>
<dbReference type="GO" id="GO:0046952">
    <property type="term" value="P:ketone body catabolic process"/>
    <property type="evidence" value="ECO:0007669"/>
    <property type="project" value="InterPro"/>
</dbReference>
<dbReference type="PANTHER" id="PTHR43293">
    <property type="entry name" value="ACETATE COA-TRANSFERASE YDIF"/>
    <property type="match status" value="1"/>
</dbReference>
<dbReference type="UniPathway" id="UPA00929">
    <property type="reaction ID" value="UER00894"/>
</dbReference>
<dbReference type="SMART" id="SM00882">
    <property type="entry name" value="CoA_trans"/>
    <property type="match status" value="2"/>
</dbReference>
<dbReference type="SUPFAM" id="SSF100950">
    <property type="entry name" value="NagB/RpiA/CoA transferase-like"/>
    <property type="match status" value="2"/>
</dbReference>
<comment type="catalytic activity">
    <reaction evidence="3">
        <text>a 3-oxo acid + succinyl-CoA = a 3-oxoacyl-CoA + succinate</text>
        <dbReference type="Rhea" id="RHEA:24564"/>
        <dbReference type="ChEBI" id="CHEBI:30031"/>
        <dbReference type="ChEBI" id="CHEBI:35973"/>
        <dbReference type="ChEBI" id="CHEBI:57292"/>
        <dbReference type="ChEBI" id="CHEBI:90726"/>
        <dbReference type="EC" id="2.8.3.5"/>
    </reaction>
</comment>
<feature type="active site" description="5-glutamyl coenzyme A thioester intermediate" evidence="4">
    <location>
        <position position="379"/>
    </location>
</feature>
<dbReference type="InterPro" id="IPR004165">
    <property type="entry name" value="CoA_trans_fam_I"/>
</dbReference>
<accession>A0A3M7KQR9</accession>
<dbReference type="Proteomes" id="UP000279271">
    <property type="component" value="Unassembled WGS sequence"/>
</dbReference>
<gene>
    <name evidence="5" type="ORF">APUTEX25_001000</name>
</gene>
<dbReference type="EC" id="2.8.3.5" evidence="3"/>
<dbReference type="Gene3D" id="3.40.1080.10">
    <property type="entry name" value="Glutaconate Coenzyme A-transferase"/>
    <property type="match status" value="2"/>
</dbReference>
<evidence type="ECO:0000313" key="6">
    <source>
        <dbReference type="Proteomes" id="UP000279271"/>
    </source>
</evidence>
<comment type="function">
    <text evidence="3">Key enzyme for ketone body catabolism. Transfers the CoA moiety from succinate to acetoacetate. Formation of the enzyme-CoA intermediate proceeds via an unstable anhydride species formed between the carboxylate groups of the enzyme and substrate.</text>
</comment>
<keyword evidence="2 3" id="KW-0808">Transferase</keyword>
<dbReference type="GO" id="GO:0008260">
    <property type="term" value="F:succinyl-CoA:3-oxo-acid CoA-transferase activity"/>
    <property type="evidence" value="ECO:0007669"/>
    <property type="project" value="UniProtKB-EC"/>
</dbReference>
<dbReference type="InterPro" id="IPR014388">
    <property type="entry name" value="3-oxoacid_CoA-transferase"/>
</dbReference>
<reference evidence="6" key="1">
    <citation type="journal article" date="2018" name="Algal Res.">
        <title>Characterization of plant carbon substrate utilization by Auxenochlorella protothecoides.</title>
        <authorList>
            <person name="Vogler B.W."/>
            <person name="Starkenburg S.R."/>
            <person name="Sudasinghe N."/>
            <person name="Schambach J.Y."/>
            <person name="Rollin J.A."/>
            <person name="Pattathil S."/>
            <person name="Barry A.N."/>
        </authorList>
    </citation>
    <scope>NUCLEOTIDE SEQUENCE [LARGE SCALE GENOMIC DNA]</scope>
    <source>
        <strain evidence="6">UTEX 25</strain>
    </source>
</reference>
<comment type="pathway">
    <text evidence="3">Ketone metabolism; succinyl-CoA degradation; acetoacetyl-CoA from succinyl-CoA: step 1/1.</text>
</comment>
<evidence type="ECO:0000256" key="3">
    <source>
        <dbReference type="PIRNR" id="PIRNR000858"/>
    </source>
</evidence>
<dbReference type="AlphaFoldDB" id="A0A3M7KQR9"/>
<proteinExistence type="inferred from homology"/>
<dbReference type="EMBL" id="QOKY01000202">
    <property type="protein sequence ID" value="RMZ52881.1"/>
    <property type="molecule type" value="Genomic_DNA"/>
</dbReference>
<evidence type="ECO:0000256" key="1">
    <source>
        <dbReference type="ARBA" id="ARBA00007154"/>
    </source>
</evidence>
<comment type="similarity">
    <text evidence="1 3">Belongs to the 3-oxoacid CoA-transferase family.</text>
</comment>
<dbReference type="PANTHER" id="PTHR43293:SF1">
    <property type="entry name" value="ACETATE COA-TRANSFERASE YDIF"/>
    <property type="match status" value="1"/>
</dbReference>
<evidence type="ECO:0000256" key="2">
    <source>
        <dbReference type="ARBA" id="ARBA00022679"/>
    </source>
</evidence>
<dbReference type="InterPro" id="IPR037171">
    <property type="entry name" value="NagB/RpiA_transferase-like"/>
</dbReference>
<dbReference type="Pfam" id="PF01144">
    <property type="entry name" value="CoA_trans"/>
    <property type="match status" value="1"/>
</dbReference>
<name>A0A3M7KQR9_AUXPR</name>
<keyword evidence="3" id="KW-0496">Mitochondrion</keyword>
<comment type="caution">
    <text evidence="5">The sequence shown here is derived from an EMBL/GenBank/DDBJ whole genome shotgun (WGS) entry which is preliminary data.</text>
</comment>
<sequence length="564" mass="60122">MADDRTMRRIRHLSDALEGSPRSDCSTPLQRQGCRADELHEAPNKVVTADEAVARIKDGSIVTVAGFVGSGPSDSLFKALRQRYDSTSTPRNLSIIFLASVGNSKGAGLDVLATEGLVEAVTYGWIGSCPKLGRMVLENKIRAHNLPLGVLSHMMRDIAAKRIGPITKTGLGTFVDPREKGGKRNSRTTEDVVSLMTLNGEEYLHYKAGIEGSRGPPRRIDVALLRGTTADLAGNVSFEREVLYLDQLHQAMAARNSGGLVIVQVERVVDRHSLPSRAVHLHASLVDLIVVAEAADHPQSYAPGAYDGALSGEVRAPLHAIARLPMNERKIIAHRAFLEIDTLHCLVNLGVGIPEGVAVLKASHGRDNPAGATATLTTEAGVFGGIPAGGLRFGSGYNCEALVPTASMIDFYSGGGVDVCVLGMAEVDGAGNVNVHNFGTRAPGCGGFIDISQSSKKCVFVGTFTSGGLKVSIQGGKLVILQEGRTRKFIKAVVEKTFAAALSQGRPVLYVTERAVFRPLVGEGRLELVEVAPGVDIARDVLAHMDFEPVVRHVKLMDPRIFQA</sequence>
<dbReference type="PIRSF" id="PIRSF000858">
    <property type="entry name" value="SCOT-t"/>
    <property type="match status" value="1"/>
</dbReference>
<organism evidence="5 6">
    <name type="scientific">Auxenochlorella protothecoides</name>
    <name type="common">Green microalga</name>
    <name type="synonym">Chlorella protothecoides</name>
    <dbReference type="NCBI Taxonomy" id="3075"/>
    <lineage>
        <taxon>Eukaryota</taxon>
        <taxon>Viridiplantae</taxon>
        <taxon>Chlorophyta</taxon>
        <taxon>core chlorophytes</taxon>
        <taxon>Trebouxiophyceae</taxon>
        <taxon>Chlorellales</taxon>
        <taxon>Chlorellaceae</taxon>
        <taxon>Auxenochlorella</taxon>
    </lineage>
</organism>
<protein>
    <recommendedName>
        <fullName evidence="3">Succinyl-CoA:3-ketoacid-coenzyme A transferase</fullName>
        <ecNumber evidence="3">2.8.3.5</ecNumber>
    </recommendedName>
</protein>